<accession>A0A4R6PJV9</accession>
<dbReference type="RefSeq" id="WP_133539262.1">
    <property type="nucleotide sequence ID" value="NZ_SNXI01000005.1"/>
</dbReference>
<feature type="domain" description="AB hydrolase-1" evidence="2">
    <location>
        <begin position="18"/>
        <end position="117"/>
    </location>
</feature>
<dbReference type="EMBL" id="SNXI01000005">
    <property type="protein sequence ID" value="TDP38215.1"/>
    <property type="molecule type" value="Genomic_DNA"/>
</dbReference>
<keyword evidence="4" id="KW-1185">Reference proteome</keyword>
<protein>
    <submittedName>
        <fullName evidence="3">Esterase</fullName>
    </submittedName>
</protein>
<evidence type="ECO:0000256" key="1">
    <source>
        <dbReference type="ARBA" id="ARBA00022801"/>
    </source>
</evidence>
<dbReference type="AlphaFoldDB" id="A0A4R6PJV9"/>
<dbReference type="GO" id="GO:0016787">
    <property type="term" value="F:hydrolase activity"/>
    <property type="evidence" value="ECO:0007669"/>
    <property type="project" value="UniProtKB-KW"/>
</dbReference>
<dbReference type="Proteomes" id="UP000295531">
    <property type="component" value="Unassembled WGS sequence"/>
</dbReference>
<dbReference type="Pfam" id="PF00561">
    <property type="entry name" value="Abhydrolase_1"/>
    <property type="match status" value="1"/>
</dbReference>
<gene>
    <name evidence="3" type="ORF">DEU29_10567</name>
</gene>
<dbReference type="PANTHER" id="PTHR46118">
    <property type="entry name" value="PROTEIN ABHD11"/>
    <property type="match status" value="1"/>
</dbReference>
<name>A0A4R6PJV9_9GAMM</name>
<dbReference type="SUPFAM" id="SSF53474">
    <property type="entry name" value="alpha/beta-Hydrolases"/>
    <property type="match status" value="1"/>
</dbReference>
<dbReference type="InterPro" id="IPR029058">
    <property type="entry name" value="AB_hydrolase_fold"/>
</dbReference>
<proteinExistence type="predicted"/>
<dbReference type="OrthoDB" id="9808398at2"/>
<dbReference type="PANTHER" id="PTHR46118:SF4">
    <property type="entry name" value="PROTEIN ABHD11"/>
    <property type="match status" value="1"/>
</dbReference>
<reference evidence="3 4" key="1">
    <citation type="submission" date="2019-03" db="EMBL/GenBank/DDBJ databases">
        <title>Freshwater and sediment microbial communities from various areas in North America, analyzing microbe dynamics in response to fracking.</title>
        <authorList>
            <person name="Lamendella R."/>
        </authorList>
    </citation>
    <scope>NUCLEOTIDE SEQUENCE [LARGE SCALE GENOMIC DNA]</scope>
    <source>
        <strain evidence="3 4">18_TX</strain>
    </source>
</reference>
<organism evidence="3 4">
    <name type="scientific">Idiomarina aquatica</name>
    <dbReference type="NCBI Taxonomy" id="1327752"/>
    <lineage>
        <taxon>Bacteria</taxon>
        <taxon>Pseudomonadati</taxon>
        <taxon>Pseudomonadota</taxon>
        <taxon>Gammaproteobacteria</taxon>
        <taxon>Alteromonadales</taxon>
        <taxon>Idiomarinaceae</taxon>
        <taxon>Idiomarina</taxon>
    </lineage>
</organism>
<dbReference type="PRINTS" id="PR00412">
    <property type="entry name" value="EPOXHYDRLASE"/>
</dbReference>
<comment type="caution">
    <text evidence="3">The sequence shown here is derived from an EMBL/GenBank/DDBJ whole genome shotgun (WGS) entry which is preliminary data.</text>
</comment>
<keyword evidence="1" id="KW-0378">Hydrolase</keyword>
<evidence type="ECO:0000313" key="4">
    <source>
        <dbReference type="Proteomes" id="UP000295531"/>
    </source>
</evidence>
<dbReference type="Gene3D" id="3.40.50.1820">
    <property type="entry name" value="alpha/beta hydrolase"/>
    <property type="match status" value="1"/>
</dbReference>
<evidence type="ECO:0000259" key="2">
    <source>
        <dbReference type="Pfam" id="PF00561"/>
    </source>
</evidence>
<sequence>MAESVTLEYQTLGDAQKPAVVLIHGLFGDKDNLKSLARDLQDDYYCIMVDARNHGDSPHCAEMTYNLMAADVLTTVDALDVQQFAVVGHSMGGKIAMQLAMDNPNRVTRAVFADIAPADYDGTHDDILTALQQVDLQQISSRSDADKQLAKSISTQGVRQFLLKNLRKTDAGYEWRLNINGLIDQYSRIAGNVSDGQYDGPVLFIKGGDSNYLTEAHRDAITQRFSDVDVKVIEGTGHWLHAEKPRIFNRLVADFLAAD</sequence>
<evidence type="ECO:0000313" key="3">
    <source>
        <dbReference type="EMBL" id="TDP38215.1"/>
    </source>
</evidence>
<dbReference type="InterPro" id="IPR000073">
    <property type="entry name" value="AB_hydrolase_1"/>
</dbReference>
<dbReference type="InterPro" id="IPR000639">
    <property type="entry name" value="Epox_hydrolase-like"/>
</dbReference>
<dbReference type="PRINTS" id="PR00111">
    <property type="entry name" value="ABHYDROLASE"/>
</dbReference>